<proteinExistence type="predicted"/>
<protein>
    <submittedName>
        <fullName evidence="2">Uncharacterized protein</fullName>
    </submittedName>
</protein>
<dbReference type="AlphaFoldDB" id="A0AA86VNI4"/>
<dbReference type="Proteomes" id="UP001642409">
    <property type="component" value="Unassembled WGS sequence"/>
</dbReference>
<reference evidence="2" key="1">
    <citation type="submission" date="2023-06" db="EMBL/GenBank/DDBJ databases">
        <authorList>
            <person name="Kurt Z."/>
        </authorList>
    </citation>
    <scope>NUCLEOTIDE SEQUENCE</scope>
</reference>
<sequence>MIFVCVMNLPEFKLLKQWPDTLLYSTDLNLTFSLLASNLSTTDVTDPICKALVVEASSQNKALELPQFAQFYRYDACQHSFKLPVKVGSNITLTYYFQGILLQTFTVPVQKPFSLDYDMKIIGGIIAGLLFIVLLFYIGTRCRTETSFAKSAFLVSIEDKLKQDVQYIEVIQQDIKKQNIEEEKKNDKLKKYCKDELQYEIPCNLEKLWYTVQKLQKLKYVEYFNVLADGQLVEKQYIIDCAINEFANLQIKIQFREWYNQNKIVNINTLKQNLIEMKIQPNLLNELKNAFAQRTPLSYINDIEKFFAFELTQFEKIDKQFQKTNQIVFDQTEQEIEKNIVHKYRDDEEFFRQVHERMKEAKLIEEDQKFESGFANKVRQPQFEKFFQNNENENDEEDYQKAMTMVKEQMPLESGDININLGQLLLLIESENLQQQQQENNTLPYQNLIFSEPKKEEEVVQQQQLPQFDDNEEGMEFDFEKQVGNLYPIENKDSQPQNMYKSSNIQSSRCSVQGSDFPVIEEHRYSNGFSDNYLQKFDDEYPDAFSQIPISKLSSKNSISKSTEHLIHIELNNQLPNFGDELNDAQLPNFGDELKNAQLPNFGDELNDAQLPNFGDELKNAQLPNFGDELKNAQLPNFGDELNDAQLPNFGDELKNAQLPNFGDELKNAQLPNFGDELKNAQLPNFGDELKNAQLPNFGDELKNAQLPNFGDELKNAQLPNFGDELNDAQLPNFGDELKNAQLPNFGDELKNAQLPNFGDELNDAQLPNFGDELKNAQLPNFGDELKNAQLPNFGDELKNAQLPNFGDELNDAQLPNFGDELKNAQLPNFGDELNDAQLPNFGQLNRQQLPNFGTTTNENFGQLFPQQDNESDDEYDHTNHSSTQILSYPFQTIDKQLFFGDNRTETVYEQANYCGDILDQVTMMLDRIGQPQKQLNISTQSEIEKQLNTNISNITKKDTIDLPTDHVSSQSPFSPQSYEPISSMDFTKQGDGLQMPIFQDFVPCSIKQSSQIFEEKADETDPVIPPTMYLYKAQEVSYDLVSQCNPQEMLVYLGEVARFEFALQVSRQYYDQYKTASFSVDSIDVEIHKIDIVDRKLQMKLSVFQNMLDAVSQKQKEPITDWDIYTGKRLQVISWGLFIAELTFLEKFQIGSLFAYCKKNQSALAEWIIGMMQHQSMEQVIEVIGSKVY</sequence>
<keyword evidence="1" id="KW-1133">Transmembrane helix</keyword>
<keyword evidence="1" id="KW-0472">Membrane</keyword>
<name>A0AA86VNI4_9EUKA</name>
<keyword evidence="4" id="KW-1185">Reference proteome</keyword>
<feature type="transmembrane region" description="Helical" evidence="1">
    <location>
        <begin position="121"/>
        <end position="139"/>
    </location>
</feature>
<comment type="caution">
    <text evidence="2">The sequence shown here is derived from an EMBL/GenBank/DDBJ whole genome shotgun (WGS) entry which is preliminary data.</text>
</comment>
<evidence type="ECO:0000313" key="4">
    <source>
        <dbReference type="Proteomes" id="UP001642409"/>
    </source>
</evidence>
<reference evidence="3 4" key="2">
    <citation type="submission" date="2024-07" db="EMBL/GenBank/DDBJ databases">
        <authorList>
            <person name="Akdeniz Z."/>
        </authorList>
    </citation>
    <scope>NUCLEOTIDE SEQUENCE [LARGE SCALE GENOMIC DNA]</scope>
</reference>
<dbReference type="EMBL" id="CATOUU010001090">
    <property type="protein sequence ID" value="CAI9971428.1"/>
    <property type="molecule type" value="Genomic_DNA"/>
</dbReference>
<evidence type="ECO:0000256" key="1">
    <source>
        <dbReference type="SAM" id="Phobius"/>
    </source>
</evidence>
<keyword evidence="1" id="KW-0812">Transmembrane</keyword>
<accession>A0AA86VNI4</accession>
<evidence type="ECO:0000313" key="3">
    <source>
        <dbReference type="EMBL" id="CAL5996164.1"/>
    </source>
</evidence>
<evidence type="ECO:0000313" key="2">
    <source>
        <dbReference type="EMBL" id="CAI9971428.1"/>
    </source>
</evidence>
<organism evidence="2">
    <name type="scientific">Hexamita inflata</name>
    <dbReference type="NCBI Taxonomy" id="28002"/>
    <lineage>
        <taxon>Eukaryota</taxon>
        <taxon>Metamonada</taxon>
        <taxon>Diplomonadida</taxon>
        <taxon>Hexamitidae</taxon>
        <taxon>Hexamitinae</taxon>
        <taxon>Hexamita</taxon>
    </lineage>
</organism>
<gene>
    <name evidence="3" type="ORF">HINF_LOCUS14616</name>
    <name evidence="2" type="ORF">HINF_LOCUS59073</name>
</gene>
<dbReference type="EMBL" id="CAXDID020000034">
    <property type="protein sequence ID" value="CAL5996164.1"/>
    <property type="molecule type" value="Genomic_DNA"/>
</dbReference>